<dbReference type="InterPro" id="IPR052044">
    <property type="entry name" value="PKS_Associated_Protein"/>
</dbReference>
<organism evidence="2 3">
    <name type="scientific">Ectopseudomonas oleovorans</name>
    <name type="common">Pseudomonas oleovorans</name>
    <dbReference type="NCBI Taxonomy" id="301"/>
    <lineage>
        <taxon>Bacteria</taxon>
        <taxon>Pseudomonadati</taxon>
        <taxon>Pseudomonadota</taxon>
        <taxon>Gammaproteobacteria</taxon>
        <taxon>Pseudomonadales</taxon>
        <taxon>Pseudomonadaceae</taxon>
        <taxon>Ectopseudomonas</taxon>
    </lineage>
</organism>
<comment type="caution">
    <text evidence="2">The sequence shown here is derived from an EMBL/GenBank/DDBJ whole genome shotgun (WGS) entry which is preliminary data.</text>
</comment>
<feature type="domain" description="Cupin type-2" evidence="1">
    <location>
        <begin position="45"/>
        <end position="103"/>
    </location>
</feature>
<dbReference type="Proteomes" id="UP001159292">
    <property type="component" value="Unassembled WGS sequence"/>
</dbReference>
<sequence>MRKSLVQHKSINFADKLSLFAEQWSPKVVAEMNDYQFKLVKLEGDFVWHDHQDTDETFIVLKGSLRIDFRDGYVNLSEGEMYVVPKGVEHKPYAENEAEVMLIEPKGVLNTGDGEISERTATNDVWV</sequence>
<reference evidence="2" key="1">
    <citation type="submission" date="2022-09" db="EMBL/GenBank/DDBJ databases">
        <title>Intensive care unit water sources are persistently colonized with multi-drug resistant bacteria and are the site of extensive horizontal gene transfer of antibiotic resistance genes.</title>
        <authorList>
            <person name="Diorio-Toth L."/>
        </authorList>
    </citation>
    <scope>NUCLEOTIDE SEQUENCE</scope>
    <source>
        <strain evidence="2">GD04000</strain>
    </source>
</reference>
<dbReference type="InterPro" id="IPR011051">
    <property type="entry name" value="RmlC_Cupin_sf"/>
</dbReference>
<dbReference type="Gene3D" id="2.60.120.10">
    <property type="entry name" value="Jelly Rolls"/>
    <property type="match status" value="1"/>
</dbReference>
<evidence type="ECO:0000259" key="1">
    <source>
        <dbReference type="Pfam" id="PF07883"/>
    </source>
</evidence>
<accession>A0AB35L373</accession>
<dbReference type="EMBL" id="JAOEET010000061">
    <property type="protein sequence ID" value="MDH0569107.1"/>
    <property type="molecule type" value="Genomic_DNA"/>
</dbReference>
<dbReference type="AlphaFoldDB" id="A0AB35L373"/>
<dbReference type="RefSeq" id="WP_004423959.1">
    <property type="nucleotide sequence ID" value="NZ_JANKBU010000013.1"/>
</dbReference>
<evidence type="ECO:0000313" key="3">
    <source>
        <dbReference type="Proteomes" id="UP001159292"/>
    </source>
</evidence>
<dbReference type="SUPFAM" id="SSF51182">
    <property type="entry name" value="RmlC-like cupins"/>
    <property type="match status" value="1"/>
</dbReference>
<evidence type="ECO:0000313" key="2">
    <source>
        <dbReference type="EMBL" id="MDH0569107.1"/>
    </source>
</evidence>
<dbReference type="Pfam" id="PF07883">
    <property type="entry name" value="Cupin_2"/>
    <property type="match status" value="1"/>
</dbReference>
<gene>
    <name evidence="2" type="ORF">N7671_18245</name>
</gene>
<proteinExistence type="predicted"/>
<name>A0AB35L373_ECTOL</name>
<dbReference type="CDD" id="cd02226">
    <property type="entry name" value="cupin_YdbB-like"/>
    <property type="match status" value="1"/>
</dbReference>
<protein>
    <submittedName>
        <fullName evidence="2">Cupin domain-containing protein</fullName>
    </submittedName>
</protein>
<dbReference type="InterPro" id="IPR014710">
    <property type="entry name" value="RmlC-like_jellyroll"/>
</dbReference>
<dbReference type="InterPro" id="IPR013096">
    <property type="entry name" value="Cupin_2"/>
</dbReference>
<dbReference type="PANTHER" id="PTHR36114">
    <property type="entry name" value="16.7 KDA PROTEIN IN WHIE LOCUS"/>
    <property type="match status" value="1"/>
</dbReference>
<dbReference type="PANTHER" id="PTHR36114:SF1">
    <property type="entry name" value="16.7 KDA PROTEIN IN WHIE LOCUS"/>
    <property type="match status" value="1"/>
</dbReference>